<dbReference type="EMBL" id="QJKJ01011394">
    <property type="protein sequence ID" value="RDX71284.1"/>
    <property type="molecule type" value="Genomic_DNA"/>
</dbReference>
<proteinExistence type="predicted"/>
<protein>
    <submittedName>
        <fullName evidence="2">Tf2-8</fullName>
    </submittedName>
</protein>
<dbReference type="Pfam" id="PF00665">
    <property type="entry name" value="rve"/>
    <property type="match status" value="1"/>
</dbReference>
<dbReference type="InterPro" id="IPR036397">
    <property type="entry name" value="RNaseH_sf"/>
</dbReference>
<dbReference type="PANTHER" id="PTHR48475">
    <property type="entry name" value="RIBONUCLEASE H"/>
    <property type="match status" value="1"/>
</dbReference>
<sequence>KNTHHQPTINRQEIWCVEGKTTWMTPFLEYLKEDQVLGDASKARRTIREASKYTLIVQHLYRRGFAFPLLRCVDGEEATYVVREVHEGVCGMHIGDRVLASKIARAGYYWSTLRHEYMDYVKKCDKCQRFVEGHKAPLERLHSVKFLIVAIDYFTKWVEAEPVATISSERIKHFFWKKIICRFDIPAEIVSDNGTQFASRMTAEFCKRLRIKQLFTSVEHPQSNGQVEVANKVILRGLWKRLEEVKGRRTEELPQILWSYHTTPHSTTNETPFHLTFGTEAVIPINIEESSPRTALFQPSGNEEELRANLDMLQEIREIAHVTEYAVKARAARRYDKGIVPRNFKPQDLVLRRITQKAENIKLTPIWEGPFRILEEVGWGVYRLENLDGRRVPRTWNAATLRMYYS</sequence>
<keyword evidence="3" id="KW-1185">Reference proteome</keyword>
<dbReference type="InterPro" id="IPR041588">
    <property type="entry name" value="Integrase_H2C2"/>
</dbReference>
<dbReference type="Gene3D" id="1.10.340.70">
    <property type="match status" value="1"/>
</dbReference>
<dbReference type="Proteomes" id="UP000257109">
    <property type="component" value="Unassembled WGS sequence"/>
</dbReference>
<evidence type="ECO:0000313" key="3">
    <source>
        <dbReference type="Proteomes" id="UP000257109"/>
    </source>
</evidence>
<evidence type="ECO:0000313" key="2">
    <source>
        <dbReference type="EMBL" id="RDX71284.1"/>
    </source>
</evidence>
<dbReference type="InterPro" id="IPR001584">
    <property type="entry name" value="Integrase_cat-core"/>
</dbReference>
<dbReference type="Gene3D" id="3.30.420.10">
    <property type="entry name" value="Ribonuclease H-like superfamily/Ribonuclease H"/>
    <property type="match status" value="1"/>
</dbReference>
<comment type="caution">
    <text evidence="2">The sequence shown here is derived from an EMBL/GenBank/DDBJ whole genome shotgun (WGS) entry which is preliminary data.</text>
</comment>
<dbReference type="GO" id="GO:0003676">
    <property type="term" value="F:nucleic acid binding"/>
    <property type="evidence" value="ECO:0007669"/>
    <property type="project" value="InterPro"/>
</dbReference>
<organism evidence="2 3">
    <name type="scientific">Mucuna pruriens</name>
    <name type="common">Velvet bean</name>
    <name type="synonym">Dolichos pruriens</name>
    <dbReference type="NCBI Taxonomy" id="157652"/>
    <lineage>
        <taxon>Eukaryota</taxon>
        <taxon>Viridiplantae</taxon>
        <taxon>Streptophyta</taxon>
        <taxon>Embryophyta</taxon>
        <taxon>Tracheophyta</taxon>
        <taxon>Spermatophyta</taxon>
        <taxon>Magnoliopsida</taxon>
        <taxon>eudicotyledons</taxon>
        <taxon>Gunneridae</taxon>
        <taxon>Pentapetalae</taxon>
        <taxon>rosids</taxon>
        <taxon>fabids</taxon>
        <taxon>Fabales</taxon>
        <taxon>Fabaceae</taxon>
        <taxon>Papilionoideae</taxon>
        <taxon>50 kb inversion clade</taxon>
        <taxon>NPAAA clade</taxon>
        <taxon>indigoferoid/millettioid clade</taxon>
        <taxon>Phaseoleae</taxon>
        <taxon>Mucuna</taxon>
    </lineage>
</organism>
<dbReference type="GO" id="GO:0015074">
    <property type="term" value="P:DNA integration"/>
    <property type="evidence" value="ECO:0007669"/>
    <property type="project" value="InterPro"/>
</dbReference>
<evidence type="ECO:0000259" key="1">
    <source>
        <dbReference type="PROSITE" id="PS50994"/>
    </source>
</evidence>
<dbReference type="AlphaFoldDB" id="A0A371EZ70"/>
<feature type="non-terminal residue" evidence="2">
    <location>
        <position position="1"/>
    </location>
</feature>
<dbReference type="SUPFAM" id="SSF53098">
    <property type="entry name" value="Ribonuclease H-like"/>
    <property type="match status" value="1"/>
</dbReference>
<dbReference type="OrthoDB" id="413122at2759"/>
<accession>A0A371EZ70</accession>
<name>A0A371EZ70_MUCPR</name>
<feature type="domain" description="Integrase catalytic" evidence="1">
    <location>
        <begin position="108"/>
        <end position="280"/>
    </location>
</feature>
<gene>
    <name evidence="2" type="primary">Tf2-8</name>
    <name evidence="2" type="ORF">CR513_49392</name>
</gene>
<dbReference type="Pfam" id="PF17921">
    <property type="entry name" value="Integrase_H2C2"/>
    <property type="match status" value="1"/>
</dbReference>
<dbReference type="PANTHER" id="PTHR48475:SF2">
    <property type="entry name" value="RIBONUCLEASE H"/>
    <property type="match status" value="1"/>
</dbReference>
<reference evidence="2" key="1">
    <citation type="submission" date="2018-05" db="EMBL/GenBank/DDBJ databases">
        <title>Draft genome of Mucuna pruriens seed.</title>
        <authorList>
            <person name="Nnadi N.E."/>
            <person name="Vos R."/>
            <person name="Hasami M.H."/>
            <person name="Devisetty U.K."/>
            <person name="Aguiy J.C."/>
        </authorList>
    </citation>
    <scope>NUCLEOTIDE SEQUENCE [LARGE SCALE GENOMIC DNA]</scope>
    <source>
        <strain evidence="2">JCA_2017</strain>
    </source>
</reference>
<dbReference type="PROSITE" id="PS50994">
    <property type="entry name" value="INTEGRASE"/>
    <property type="match status" value="1"/>
</dbReference>
<dbReference type="InterPro" id="IPR012337">
    <property type="entry name" value="RNaseH-like_sf"/>
</dbReference>